<comment type="caution">
    <text evidence="3">The sequence shown here is derived from an EMBL/GenBank/DDBJ whole genome shotgun (WGS) entry which is preliminary data.</text>
</comment>
<evidence type="ECO:0000313" key="3">
    <source>
        <dbReference type="EMBL" id="KAK3199288.1"/>
    </source>
</evidence>
<gene>
    <name evidence="3" type="ORF">Dsin_022703</name>
</gene>
<keyword evidence="4" id="KW-1185">Reference proteome</keyword>
<reference evidence="3" key="1">
    <citation type="journal article" date="2023" name="Plant J.">
        <title>Genome sequences and population genomics provide insights into the demographic history, inbreeding, and mutation load of two 'living fossil' tree species of Dipteronia.</title>
        <authorList>
            <person name="Feng Y."/>
            <person name="Comes H.P."/>
            <person name="Chen J."/>
            <person name="Zhu S."/>
            <person name="Lu R."/>
            <person name="Zhang X."/>
            <person name="Li P."/>
            <person name="Qiu J."/>
            <person name="Olsen K.M."/>
            <person name="Qiu Y."/>
        </authorList>
    </citation>
    <scope>NUCLEOTIDE SEQUENCE</scope>
    <source>
        <strain evidence="3">NBL</strain>
    </source>
</reference>
<dbReference type="AlphaFoldDB" id="A0AAE0A1W3"/>
<organism evidence="3 4">
    <name type="scientific">Dipteronia sinensis</name>
    <dbReference type="NCBI Taxonomy" id="43782"/>
    <lineage>
        <taxon>Eukaryota</taxon>
        <taxon>Viridiplantae</taxon>
        <taxon>Streptophyta</taxon>
        <taxon>Embryophyta</taxon>
        <taxon>Tracheophyta</taxon>
        <taxon>Spermatophyta</taxon>
        <taxon>Magnoliopsida</taxon>
        <taxon>eudicotyledons</taxon>
        <taxon>Gunneridae</taxon>
        <taxon>Pentapetalae</taxon>
        <taxon>rosids</taxon>
        <taxon>malvids</taxon>
        <taxon>Sapindales</taxon>
        <taxon>Sapindaceae</taxon>
        <taxon>Hippocastanoideae</taxon>
        <taxon>Acereae</taxon>
        <taxon>Dipteronia</taxon>
    </lineage>
</organism>
<feature type="region of interest" description="Disordered" evidence="1">
    <location>
        <begin position="138"/>
        <end position="157"/>
    </location>
</feature>
<name>A0AAE0A1W3_9ROSI</name>
<evidence type="ECO:0000259" key="2">
    <source>
        <dbReference type="Pfam" id="PF00134"/>
    </source>
</evidence>
<dbReference type="Gene3D" id="1.10.472.10">
    <property type="entry name" value="Cyclin-like"/>
    <property type="match status" value="1"/>
</dbReference>
<dbReference type="Proteomes" id="UP001281410">
    <property type="component" value="Unassembled WGS sequence"/>
</dbReference>
<accession>A0AAE0A1W3</accession>
<protein>
    <recommendedName>
        <fullName evidence="2">Cyclin N-terminal domain-containing protein</fullName>
    </recommendedName>
</protein>
<evidence type="ECO:0000313" key="4">
    <source>
        <dbReference type="Proteomes" id="UP001281410"/>
    </source>
</evidence>
<feature type="domain" description="Cyclin N-terminal" evidence="2">
    <location>
        <begin position="19"/>
        <end position="109"/>
    </location>
</feature>
<dbReference type="EMBL" id="JANJYJ010000007">
    <property type="protein sequence ID" value="KAK3199288.1"/>
    <property type="molecule type" value="Genomic_DNA"/>
</dbReference>
<dbReference type="InterPro" id="IPR036915">
    <property type="entry name" value="Cyclin-like_sf"/>
</dbReference>
<dbReference type="SUPFAM" id="SSF47954">
    <property type="entry name" value="Cyclin-like"/>
    <property type="match status" value="1"/>
</dbReference>
<dbReference type="InterPro" id="IPR006671">
    <property type="entry name" value="Cyclin_N"/>
</dbReference>
<sequence>MEYDPTRPQVREQENFDKYFDVETISMAMEGYVNRRDAAVLRKRALLFLVEFSQKERDVFIPYLALCYFDRFSSREALRVYELELAVVCCLFLASKMRNNSFSVHLFLVSFSSSFEPQYPPTGLTNLTVFALQDHRAKSEHQQRPYTGDGGSDSQCA</sequence>
<proteinExistence type="predicted"/>
<dbReference type="Pfam" id="PF00134">
    <property type="entry name" value="Cyclin_N"/>
    <property type="match status" value="1"/>
</dbReference>
<evidence type="ECO:0000256" key="1">
    <source>
        <dbReference type="SAM" id="MobiDB-lite"/>
    </source>
</evidence>